<keyword evidence="3" id="KW-0813">Transport</keyword>
<dbReference type="AlphaFoldDB" id="A0A3A8ATC7"/>
<evidence type="ECO:0000313" key="11">
    <source>
        <dbReference type="Proteomes" id="UP000281128"/>
    </source>
</evidence>
<evidence type="ECO:0000256" key="7">
    <source>
        <dbReference type="ARBA" id="ARBA00023136"/>
    </source>
</evidence>
<comment type="caution">
    <text evidence="10">The sequence shown here is derived from an EMBL/GenBank/DDBJ whole genome shotgun (WGS) entry which is preliminary data.</text>
</comment>
<keyword evidence="7 8" id="KW-0472">Membrane</keyword>
<feature type="transmembrane region" description="Helical" evidence="8">
    <location>
        <begin position="218"/>
        <end position="239"/>
    </location>
</feature>
<feature type="domain" description="ABC transmembrane type-1" evidence="9">
    <location>
        <begin position="76"/>
        <end position="282"/>
    </location>
</feature>
<comment type="similarity">
    <text evidence="2">Belongs to the binding-protein-dependent transport system permease family. CysTW subfamily.</text>
</comment>
<evidence type="ECO:0000256" key="6">
    <source>
        <dbReference type="ARBA" id="ARBA00022989"/>
    </source>
</evidence>
<dbReference type="CDD" id="cd06261">
    <property type="entry name" value="TM_PBP2"/>
    <property type="match status" value="1"/>
</dbReference>
<comment type="subcellular location">
    <subcellularLocation>
        <location evidence="1">Cell membrane</location>
        <topology evidence="1">Multi-pass membrane protein</topology>
    </subcellularLocation>
</comment>
<evidence type="ECO:0000256" key="4">
    <source>
        <dbReference type="ARBA" id="ARBA00022475"/>
    </source>
</evidence>
<evidence type="ECO:0000256" key="8">
    <source>
        <dbReference type="SAM" id="Phobius"/>
    </source>
</evidence>
<dbReference type="PANTHER" id="PTHR42929">
    <property type="entry name" value="INNER MEMBRANE ABC TRANSPORTER PERMEASE PROTEIN YDCU-RELATED-RELATED"/>
    <property type="match status" value="1"/>
</dbReference>
<protein>
    <submittedName>
        <fullName evidence="10">ABC transporter permease</fullName>
    </submittedName>
</protein>
<evidence type="ECO:0000259" key="9">
    <source>
        <dbReference type="PROSITE" id="PS50928"/>
    </source>
</evidence>
<feature type="transmembrane region" description="Helical" evidence="8">
    <location>
        <begin position="109"/>
        <end position="126"/>
    </location>
</feature>
<organism evidence="10 11">
    <name type="scientific">Roseovarius spongiae</name>
    <dbReference type="NCBI Taxonomy" id="2320272"/>
    <lineage>
        <taxon>Bacteria</taxon>
        <taxon>Pseudomonadati</taxon>
        <taxon>Pseudomonadota</taxon>
        <taxon>Alphaproteobacteria</taxon>
        <taxon>Rhodobacterales</taxon>
        <taxon>Roseobacteraceae</taxon>
        <taxon>Roseovarius</taxon>
    </lineage>
</organism>
<evidence type="ECO:0000256" key="3">
    <source>
        <dbReference type="ARBA" id="ARBA00022448"/>
    </source>
</evidence>
<dbReference type="PROSITE" id="PS50928">
    <property type="entry name" value="ABC_TM1"/>
    <property type="match status" value="1"/>
</dbReference>
<reference evidence="10 11" key="1">
    <citation type="submission" date="2018-09" db="EMBL/GenBank/DDBJ databases">
        <title>Roseovarius spongiae sp. nov., isolated from a marine sponge.</title>
        <authorList>
            <person name="Zhuang L."/>
            <person name="Luo L."/>
        </authorList>
    </citation>
    <scope>NUCLEOTIDE SEQUENCE [LARGE SCALE GENOMIC DNA]</scope>
    <source>
        <strain evidence="10 11">HN-E21</strain>
    </source>
</reference>
<feature type="transmembrane region" description="Helical" evidence="8">
    <location>
        <begin position="82"/>
        <end position="102"/>
    </location>
</feature>
<dbReference type="InterPro" id="IPR000515">
    <property type="entry name" value="MetI-like"/>
</dbReference>
<evidence type="ECO:0000256" key="1">
    <source>
        <dbReference type="ARBA" id="ARBA00004651"/>
    </source>
</evidence>
<feature type="transmembrane region" description="Helical" evidence="8">
    <location>
        <begin position="163"/>
        <end position="184"/>
    </location>
</feature>
<keyword evidence="6 8" id="KW-1133">Transmembrane helix</keyword>
<keyword evidence="4" id="KW-1003">Cell membrane</keyword>
<proteinExistence type="inferred from homology"/>
<keyword evidence="11" id="KW-1185">Reference proteome</keyword>
<feature type="transmembrane region" description="Helical" evidence="8">
    <location>
        <begin position="21"/>
        <end position="49"/>
    </location>
</feature>
<dbReference type="SUPFAM" id="SSF161098">
    <property type="entry name" value="MetI-like"/>
    <property type="match status" value="1"/>
</dbReference>
<gene>
    <name evidence="10" type="ORF">D6850_17165</name>
</gene>
<dbReference type="Proteomes" id="UP000281128">
    <property type="component" value="Unassembled WGS sequence"/>
</dbReference>
<keyword evidence="5 8" id="KW-0812">Transmembrane</keyword>
<feature type="transmembrane region" description="Helical" evidence="8">
    <location>
        <begin position="259"/>
        <end position="282"/>
    </location>
</feature>
<dbReference type="OrthoDB" id="9807047at2"/>
<evidence type="ECO:0000256" key="2">
    <source>
        <dbReference type="ARBA" id="ARBA00007069"/>
    </source>
</evidence>
<name>A0A3A8ATC7_9RHOB</name>
<dbReference type="InterPro" id="IPR035906">
    <property type="entry name" value="MetI-like_sf"/>
</dbReference>
<dbReference type="GO" id="GO:0005886">
    <property type="term" value="C:plasma membrane"/>
    <property type="evidence" value="ECO:0007669"/>
    <property type="project" value="UniProtKB-SubCell"/>
</dbReference>
<feature type="transmembrane region" description="Helical" evidence="8">
    <location>
        <begin position="132"/>
        <end position="151"/>
    </location>
</feature>
<accession>A0A3A8ATC7</accession>
<dbReference type="PANTHER" id="PTHR42929:SF1">
    <property type="entry name" value="INNER MEMBRANE ABC TRANSPORTER PERMEASE PROTEIN YDCU-RELATED"/>
    <property type="match status" value="1"/>
</dbReference>
<evidence type="ECO:0000313" key="10">
    <source>
        <dbReference type="EMBL" id="RKF12688.1"/>
    </source>
</evidence>
<sequence>MTRAETSTKSRGVEVAKPWILLSPSLVILFCFMVLPMTIMGAFTLFLYVDIGVDAPDLGLRNWNVFFTDPYYHYAVWKTARVALITTVVCVVVGYVPAYVIATTRSRHRWLLMLLLLLPFWISFVIRTMSWIHVLGAHGAVNTFLMWIGLIDAPLEMLYTEGAVIMGLVHFLMPFAILNIFVSIESSDRSLVAVARTLGATPVGAFFSVTLPLSMPGVATGALLVFVLSAGSYVTPIILGGPDDFLFGNLIFETIMTQLNWPMGSTLAIALALILGGIIMIYSRYFGLERLTKGLT</sequence>
<evidence type="ECO:0000256" key="5">
    <source>
        <dbReference type="ARBA" id="ARBA00022692"/>
    </source>
</evidence>
<dbReference type="GO" id="GO:0055085">
    <property type="term" value="P:transmembrane transport"/>
    <property type="evidence" value="ECO:0007669"/>
    <property type="project" value="InterPro"/>
</dbReference>
<dbReference type="Gene3D" id="1.10.3720.10">
    <property type="entry name" value="MetI-like"/>
    <property type="match status" value="1"/>
</dbReference>
<dbReference type="EMBL" id="RAPE01000006">
    <property type="protein sequence ID" value="RKF12688.1"/>
    <property type="molecule type" value="Genomic_DNA"/>
</dbReference>
<feature type="transmembrane region" description="Helical" evidence="8">
    <location>
        <begin position="190"/>
        <end position="211"/>
    </location>
</feature>